<gene>
    <name evidence="3" type="ORF">GCM10010430_58130</name>
</gene>
<dbReference type="GO" id="GO:0016787">
    <property type="term" value="F:hydrolase activity"/>
    <property type="evidence" value="ECO:0007669"/>
    <property type="project" value="UniProtKB-KW"/>
</dbReference>
<proteinExistence type="predicted"/>
<evidence type="ECO:0000313" key="3">
    <source>
        <dbReference type="EMBL" id="GAA2265583.1"/>
    </source>
</evidence>
<dbReference type="PRINTS" id="PR00412">
    <property type="entry name" value="EPOXHYDRLASE"/>
</dbReference>
<dbReference type="InterPro" id="IPR000639">
    <property type="entry name" value="Epox_hydrolase-like"/>
</dbReference>
<dbReference type="PANTHER" id="PTHR43798">
    <property type="entry name" value="MONOACYLGLYCEROL LIPASE"/>
    <property type="match status" value="1"/>
</dbReference>
<dbReference type="Proteomes" id="UP001500305">
    <property type="component" value="Unassembled WGS sequence"/>
</dbReference>
<comment type="caution">
    <text evidence="3">The sequence shown here is derived from an EMBL/GenBank/DDBJ whole genome shotgun (WGS) entry which is preliminary data.</text>
</comment>
<dbReference type="EMBL" id="BAAATR010000032">
    <property type="protein sequence ID" value="GAA2265583.1"/>
    <property type="molecule type" value="Genomic_DNA"/>
</dbReference>
<dbReference type="InterPro" id="IPR050266">
    <property type="entry name" value="AB_hydrolase_sf"/>
</dbReference>
<sequence length="279" mass="29631">MRWSRLLGAPLYGGGMTFPSTPAFRENGTGTPLVLLHAFPLSARMWEAQLELLPGPSGDRARVLTMDQRGFGGAELGDQEPSIDLIADDVARLLDAVGTDRAVIGGLSMGGYVAMAFARRHGDRLSGLLLADTKATVDTEQARANRERIAQAVLARDSVRLLAEEKIEEGLLGPGADPELVARVRQMVAESAPRAVAWAQRAMAAREDSLDILASVTVPAAVIVGEFDALAPLSEARLMADTLPDAQLTVIPSVGHLSSLEAPETFNAAVRGLLRRVGH</sequence>
<dbReference type="SUPFAM" id="SSF53474">
    <property type="entry name" value="alpha/beta-Hydrolases"/>
    <property type="match status" value="1"/>
</dbReference>
<name>A0ABP5RNE4_9ACTN</name>
<dbReference type="Pfam" id="PF12697">
    <property type="entry name" value="Abhydrolase_6"/>
    <property type="match status" value="1"/>
</dbReference>
<dbReference type="PRINTS" id="PR00111">
    <property type="entry name" value="ABHYDROLASE"/>
</dbReference>
<keyword evidence="4" id="KW-1185">Reference proteome</keyword>
<organism evidence="3 4">
    <name type="scientific">Kitasatospora cystarginea</name>
    <dbReference type="NCBI Taxonomy" id="58350"/>
    <lineage>
        <taxon>Bacteria</taxon>
        <taxon>Bacillati</taxon>
        <taxon>Actinomycetota</taxon>
        <taxon>Actinomycetes</taxon>
        <taxon>Kitasatosporales</taxon>
        <taxon>Streptomycetaceae</taxon>
        <taxon>Kitasatospora</taxon>
    </lineage>
</organism>
<reference evidence="4" key="1">
    <citation type="journal article" date="2019" name="Int. J. Syst. Evol. Microbiol.">
        <title>The Global Catalogue of Microorganisms (GCM) 10K type strain sequencing project: providing services to taxonomists for standard genome sequencing and annotation.</title>
        <authorList>
            <consortium name="The Broad Institute Genomics Platform"/>
            <consortium name="The Broad Institute Genome Sequencing Center for Infectious Disease"/>
            <person name="Wu L."/>
            <person name="Ma J."/>
        </authorList>
    </citation>
    <scope>NUCLEOTIDE SEQUENCE [LARGE SCALE GENOMIC DNA]</scope>
    <source>
        <strain evidence="4">JCM 7356</strain>
    </source>
</reference>
<dbReference type="InterPro" id="IPR029058">
    <property type="entry name" value="AB_hydrolase_fold"/>
</dbReference>
<evidence type="ECO:0000313" key="4">
    <source>
        <dbReference type="Proteomes" id="UP001500305"/>
    </source>
</evidence>
<dbReference type="InterPro" id="IPR000073">
    <property type="entry name" value="AB_hydrolase_1"/>
</dbReference>
<protein>
    <submittedName>
        <fullName evidence="3">Alpha/beta fold hydrolase</fullName>
    </submittedName>
</protein>
<evidence type="ECO:0000256" key="1">
    <source>
        <dbReference type="ARBA" id="ARBA00022801"/>
    </source>
</evidence>
<keyword evidence="1 3" id="KW-0378">Hydrolase</keyword>
<evidence type="ECO:0000259" key="2">
    <source>
        <dbReference type="Pfam" id="PF12697"/>
    </source>
</evidence>
<feature type="domain" description="AB hydrolase-1" evidence="2">
    <location>
        <begin position="33"/>
        <end position="269"/>
    </location>
</feature>
<dbReference type="PANTHER" id="PTHR43798:SF31">
    <property type="entry name" value="AB HYDROLASE SUPERFAMILY PROTEIN YCLE"/>
    <property type="match status" value="1"/>
</dbReference>
<accession>A0ABP5RNE4</accession>
<dbReference type="Gene3D" id="3.40.50.1820">
    <property type="entry name" value="alpha/beta hydrolase"/>
    <property type="match status" value="1"/>
</dbReference>